<feature type="compositionally biased region" description="Pro residues" evidence="1">
    <location>
        <begin position="1"/>
        <end position="11"/>
    </location>
</feature>
<dbReference type="EMBL" id="JBBPBN010000006">
    <property type="protein sequence ID" value="KAK9034878.1"/>
    <property type="molecule type" value="Genomic_DNA"/>
</dbReference>
<feature type="compositionally biased region" description="Polar residues" evidence="1">
    <location>
        <begin position="35"/>
        <end position="57"/>
    </location>
</feature>
<evidence type="ECO:0000313" key="3">
    <source>
        <dbReference type="Proteomes" id="UP001396334"/>
    </source>
</evidence>
<feature type="region of interest" description="Disordered" evidence="1">
    <location>
        <begin position="231"/>
        <end position="251"/>
    </location>
</feature>
<feature type="compositionally biased region" description="Basic and acidic residues" evidence="1">
    <location>
        <begin position="147"/>
        <end position="158"/>
    </location>
</feature>
<organism evidence="2 3">
    <name type="scientific">Hibiscus sabdariffa</name>
    <name type="common">roselle</name>
    <dbReference type="NCBI Taxonomy" id="183260"/>
    <lineage>
        <taxon>Eukaryota</taxon>
        <taxon>Viridiplantae</taxon>
        <taxon>Streptophyta</taxon>
        <taxon>Embryophyta</taxon>
        <taxon>Tracheophyta</taxon>
        <taxon>Spermatophyta</taxon>
        <taxon>Magnoliopsida</taxon>
        <taxon>eudicotyledons</taxon>
        <taxon>Gunneridae</taxon>
        <taxon>Pentapetalae</taxon>
        <taxon>rosids</taxon>
        <taxon>malvids</taxon>
        <taxon>Malvales</taxon>
        <taxon>Malvaceae</taxon>
        <taxon>Malvoideae</taxon>
        <taxon>Hibiscus</taxon>
    </lineage>
</organism>
<feature type="compositionally biased region" description="Low complexity" evidence="1">
    <location>
        <begin position="170"/>
        <end position="179"/>
    </location>
</feature>
<name>A0ABR2TBQ0_9ROSI</name>
<comment type="caution">
    <text evidence="2">The sequence shown here is derived from an EMBL/GenBank/DDBJ whole genome shotgun (WGS) entry which is preliminary data.</text>
</comment>
<protein>
    <submittedName>
        <fullName evidence="2">Uncharacterized protein</fullName>
    </submittedName>
</protein>
<gene>
    <name evidence="2" type="ORF">V6N11_076933</name>
</gene>
<sequence>MEAPPPPPPTTSPSIHGPTVPGMRDKGKGVAVDESPQTQSRYNLTGSSENRYSQQLADLSRGGPILIIDREQRGEETRVMEAPPPPPPTTSPSIHGPTVPGMRDKGKGVAVDESPQTQSRYNLTGSSENRYSQQLADLSRGGPILIIDREQRGEETRVMEAPSPPPPTTSPSIHGPTIPRMRDKGKGVDDAKEDTYGGFKTQESMLMAMPPPSALHQTPHSIALGLSLQVGSHATSPSPTAREVMAAPAHK</sequence>
<feature type="compositionally biased region" description="Basic and acidic residues" evidence="1">
    <location>
        <begin position="68"/>
        <end position="79"/>
    </location>
</feature>
<dbReference type="Proteomes" id="UP001396334">
    <property type="component" value="Unassembled WGS sequence"/>
</dbReference>
<feature type="region of interest" description="Disordered" evidence="1">
    <location>
        <begin position="1"/>
        <end position="195"/>
    </location>
</feature>
<evidence type="ECO:0000256" key="1">
    <source>
        <dbReference type="SAM" id="MobiDB-lite"/>
    </source>
</evidence>
<feature type="compositionally biased region" description="Basic and acidic residues" evidence="1">
    <location>
        <begin position="180"/>
        <end position="195"/>
    </location>
</feature>
<accession>A0ABR2TBQ0</accession>
<evidence type="ECO:0000313" key="2">
    <source>
        <dbReference type="EMBL" id="KAK9034878.1"/>
    </source>
</evidence>
<keyword evidence="3" id="KW-1185">Reference proteome</keyword>
<proteinExistence type="predicted"/>
<feature type="compositionally biased region" description="Polar residues" evidence="1">
    <location>
        <begin position="114"/>
        <end position="136"/>
    </location>
</feature>
<reference evidence="2 3" key="1">
    <citation type="journal article" date="2024" name="G3 (Bethesda)">
        <title>Genome assembly of Hibiscus sabdariffa L. provides insights into metabolisms of medicinal natural products.</title>
        <authorList>
            <person name="Kim T."/>
        </authorList>
    </citation>
    <scope>NUCLEOTIDE SEQUENCE [LARGE SCALE GENOMIC DNA]</scope>
    <source>
        <strain evidence="2">TK-2024</strain>
        <tissue evidence="2">Old leaves</tissue>
    </source>
</reference>